<evidence type="ECO:0000256" key="1">
    <source>
        <dbReference type="SAM" id="Phobius"/>
    </source>
</evidence>
<dbReference type="KEGG" id="pcx:LPB68_02045"/>
<keyword evidence="1" id="KW-0812">Transmembrane</keyword>
<gene>
    <name evidence="2" type="ORF">PNBC_11910</name>
</gene>
<accession>A0A167DSR0</accession>
<proteinExistence type="predicted"/>
<protein>
    <submittedName>
        <fullName evidence="2">Uncharacterized protein</fullName>
    </submittedName>
</protein>
<feature type="transmembrane region" description="Helical" evidence="1">
    <location>
        <begin position="25"/>
        <end position="46"/>
    </location>
</feature>
<evidence type="ECO:0000313" key="2">
    <source>
        <dbReference type="EMBL" id="OAB74736.1"/>
    </source>
</evidence>
<sequence>MCFSHLLSDKKKVFIIAFDNDASEAIGLSFAVMAFMVSLSLSFYLFTTTGETIQKSYQMNSNTDNNIHSTLKDPIVYSVSGAEVRQSLYQIREIGVDIEVNGILYSKSLDPTVLNVSSINLNQYFTPTYIRDSTGLLTLLQFN</sequence>
<dbReference type="AlphaFoldDB" id="A0A167DSR0"/>
<evidence type="ECO:0000313" key="3">
    <source>
        <dbReference type="Proteomes" id="UP000077134"/>
    </source>
</evidence>
<name>A0A167DSR0_9BACL</name>
<organism evidence="2 3">
    <name type="scientific">Paenibacillus crassostreae</name>
    <dbReference type="NCBI Taxonomy" id="1763538"/>
    <lineage>
        <taxon>Bacteria</taxon>
        <taxon>Bacillati</taxon>
        <taxon>Bacillota</taxon>
        <taxon>Bacilli</taxon>
        <taxon>Bacillales</taxon>
        <taxon>Paenibacillaceae</taxon>
        <taxon>Paenibacillus</taxon>
    </lineage>
</organism>
<dbReference type="EMBL" id="LSFN01000014">
    <property type="protein sequence ID" value="OAB74736.1"/>
    <property type="molecule type" value="Genomic_DNA"/>
</dbReference>
<comment type="caution">
    <text evidence="2">The sequence shown here is derived from an EMBL/GenBank/DDBJ whole genome shotgun (WGS) entry which is preliminary data.</text>
</comment>
<dbReference type="Proteomes" id="UP000077134">
    <property type="component" value="Unassembled WGS sequence"/>
</dbReference>
<keyword evidence="1" id="KW-1133">Transmembrane helix</keyword>
<dbReference type="STRING" id="1763538.LPB68_02045"/>
<reference evidence="2 3" key="1">
    <citation type="submission" date="2016-02" db="EMBL/GenBank/DDBJ databases">
        <title>Paenibacillus sp. LPB0068, isolated from Crassostrea gigas.</title>
        <authorList>
            <person name="Shin S.-K."/>
            <person name="Yi H."/>
        </authorList>
    </citation>
    <scope>NUCLEOTIDE SEQUENCE [LARGE SCALE GENOMIC DNA]</scope>
    <source>
        <strain evidence="2 3">LPB0068</strain>
    </source>
</reference>
<keyword evidence="1" id="KW-0472">Membrane</keyword>
<keyword evidence="3" id="KW-1185">Reference proteome</keyword>